<comment type="caution">
    <text evidence="3">The sequence shown here is derived from an EMBL/GenBank/DDBJ whole genome shotgun (WGS) entry which is preliminary data.</text>
</comment>
<evidence type="ECO:0000256" key="1">
    <source>
        <dbReference type="SAM" id="MobiDB-lite"/>
    </source>
</evidence>
<dbReference type="EMBL" id="RKLP01000016">
    <property type="protein sequence ID" value="RVW06943.1"/>
    <property type="molecule type" value="Genomic_DNA"/>
</dbReference>
<reference evidence="3 4" key="1">
    <citation type="submission" date="2018-11" db="EMBL/GenBank/DDBJ databases">
        <title>Rhodococcus spongicola sp. nov. and Rhodococcus xishaensis sp. nov. from marine sponges.</title>
        <authorList>
            <person name="Li L."/>
            <person name="Lin H.W."/>
        </authorList>
    </citation>
    <scope>NUCLEOTIDE SEQUENCE [LARGE SCALE GENOMIC DNA]</scope>
    <source>
        <strain evidence="3 4">CCTCC AB2014297</strain>
    </source>
</reference>
<feature type="domain" description="DUF5926" evidence="2">
    <location>
        <begin position="38"/>
        <end position="304"/>
    </location>
</feature>
<accession>A0A3S3CVW6</accession>
<sequence length="304" mass="32337">MGKKSKRNSGPKPGSNRAAKLEQRRLEREADVVAPTRPFEGLAAECDLVALREFVPSALVELPVRDADKPVTAATVLPGAVAALVRDEDGTAGRYVGLQVQAHTADPGADLGAAVTWVQSAEPGNSLTFADPQAGGPRLADVLVADALPKITVHQNFDWWIPEGVEPAPDVAATVQQANMAIMPSARLEADGVVAAWWVDAGERAHLRWVRPEDEDSLMLALARVHAAGGLHLGEGSRFAGSFRTHGLLVPVFDLDREKHPDEWAAPTAELGARLAEALAVDAPLTAAEVRARDGLRGRQVTLR</sequence>
<dbReference type="Proteomes" id="UP000286208">
    <property type="component" value="Unassembled WGS sequence"/>
</dbReference>
<evidence type="ECO:0000313" key="3">
    <source>
        <dbReference type="EMBL" id="RVW06943.1"/>
    </source>
</evidence>
<protein>
    <recommendedName>
        <fullName evidence="2">DUF5926 domain-containing protein</fullName>
    </recommendedName>
</protein>
<gene>
    <name evidence="3" type="ORF">EGT67_24550</name>
</gene>
<dbReference type="RefSeq" id="WP_127918730.1">
    <property type="nucleotide sequence ID" value="NZ_RKLP01000016.1"/>
</dbReference>
<feature type="region of interest" description="Disordered" evidence="1">
    <location>
        <begin position="1"/>
        <end position="29"/>
    </location>
</feature>
<dbReference type="Pfam" id="PF19348">
    <property type="entry name" value="DUF5926"/>
    <property type="match status" value="1"/>
</dbReference>
<dbReference type="AlphaFoldDB" id="A0A3S3CVW6"/>
<evidence type="ECO:0000259" key="2">
    <source>
        <dbReference type="Pfam" id="PF19348"/>
    </source>
</evidence>
<evidence type="ECO:0000313" key="4">
    <source>
        <dbReference type="Proteomes" id="UP000286208"/>
    </source>
</evidence>
<proteinExistence type="predicted"/>
<organism evidence="3 4">
    <name type="scientific">Prescottella agglutinans</name>
    <dbReference type="NCBI Taxonomy" id="1644129"/>
    <lineage>
        <taxon>Bacteria</taxon>
        <taxon>Bacillati</taxon>
        <taxon>Actinomycetota</taxon>
        <taxon>Actinomycetes</taxon>
        <taxon>Mycobacteriales</taxon>
        <taxon>Nocardiaceae</taxon>
        <taxon>Prescottella</taxon>
    </lineage>
</organism>
<keyword evidence="4" id="KW-1185">Reference proteome</keyword>
<name>A0A3S3CVW6_9NOCA</name>
<dbReference type="InterPro" id="IPR045970">
    <property type="entry name" value="DUF5926"/>
</dbReference>
<dbReference type="OrthoDB" id="5512013at2"/>
<feature type="compositionally biased region" description="Basic and acidic residues" evidence="1">
    <location>
        <begin position="19"/>
        <end position="29"/>
    </location>
</feature>